<organism evidence="2 3">
    <name type="scientific">Trifolium pratense</name>
    <name type="common">Red clover</name>
    <dbReference type="NCBI Taxonomy" id="57577"/>
    <lineage>
        <taxon>Eukaryota</taxon>
        <taxon>Viridiplantae</taxon>
        <taxon>Streptophyta</taxon>
        <taxon>Embryophyta</taxon>
        <taxon>Tracheophyta</taxon>
        <taxon>Spermatophyta</taxon>
        <taxon>Magnoliopsida</taxon>
        <taxon>eudicotyledons</taxon>
        <taxon>Gunneridae</taxon>
        <taxon>Pentapetalae</taxon>
        <taxon>rosids</taxon>
        <taxon>fabids</taxon>
        <taxon>Fabales</taxon>
        <taxon>Fabaceae</taxon>
        <taxon>Papilionoideae</taxon>
        <taxon>50 kb inversion clade</taxon>
        <taxon>NPAAA clade</taxon>
        <taxon>Hologalegina</taxon>
        <taxon>IRL clade</taxon>
        <taxon>Trifolieae</taxon>
        <taxon>Trifolium</taxon>
    </lineage>
</organism>
<dbReference type="EMBL" id="ASHM01100231">
    <property type="protein sequence ID" value="PNX66832.1"/>
    <property type="molecule type" value="Genomic_DNA"/>
</dbReference>
<protein>
    <submittedName>
        <fullName evidence="2">Uncharacterized protein</fullName>
    </submittedName>
</protein>
<evidence type="ECO:0000256" key="1">
    <source>
        <dbReference type="SAM" id="Coils"/>
    </source>
</evidence>
<feature type="coiled-coil region" evidence="1">
    <location>
        <begin position="1"/>
        <end position="28"/>
    </location>
</feature>
<proteinExistence type="predicted"/>
<sequence>MASLNSYMMEFEAKLNQLTETVEKNRLEALAKISQITDAGMMNSTKQEPSCTIVFCGKSMGNPGPSGAGVLLLVEDGSV</sequence>
<reference evidence="2 3" key="2">
    <citation type="journal article" date="2017" name="Front. Plant Sci.">
        <title>Gene Classification and Mining of Molecular Markers Useful in Red Clover (Trifolium pratense) Breeding.</title>
        <authorList>
            <person name="Istvanek J."/>
            <person name="Dluhosova J."/>
            <person name="Dluhos P."/>
            <person name="Patkova L."/>
            <person name="Nedelnik J."/>
            <person name="Repkova J."/>
        </authorList>
    </citation>
    <scope>NUCLEOTIDE SEQUENCE [LARGE SCALE GENOMIC DNA]</scope>
    <source>
        <strain evidence="3">cv. Tatra</strain>
        <tissue evidence="2">Young leaves</tissue>
    </source>
</reference>
<reference evidence="2 3" key="1">
    <citation type="journal article" date="2014" name="Am. J. Bot.">
        <title>Genome assembly and annotation for red clover (Trifolium pratense; Fabaceae).</title>
        <authorList>
            <person name="Istvanek J."/>
            <person name="Jaros M."/>
            <person name="Krenek A."/>
            <person name="Repkova J."/>
        </authorList>
    </citation>
    <scope>NUCLEOTIDE SEQUENCE [LARGE SCALE GENOMIC DNA]</scope>
    <source>
        <strain evidence="3">cv. Tatra</strain>
        <tissue evidence="2">Young leaves</tissue>
    </source>
</reference>
<dbReference type="Proteomes" id="UP000236291">
    <property type="component" value="Unassembled WGS sequence"/>
</dbReference>
<name>A0A2K3KKN3_TRIPR</name>
<feature type="non-terminal residue" evidence="2">
    <location>
        <position position="79"/>
    </location>
</feature>
<gene>
    <name evidence="2" type="ORF">L195_g055303</name>
</gene>
<comment type="caution">
    <text evidence="2">The sequence shown here is derived from an EMBL/GenBank/DDBJ whole genome shotgun (WGS) entry which is preliminary data.</text>
</comment>
<dbReference type="AlphaFoldDB" id="A0A2K3KKN3"/>
<evidence type="ECO:0000313" key="3">
    <source>
        <dbReference type="Proteomes" id="UP000236291"/>
    </source>
</evidence>
<keyword evidence="1" id="KW-0175">Coiled coil</keyword>
<accession>A0A2K3KKN3</accession>
<evidence type="ECO:0000313" key="2">
    <source>
        <dbReference type="EMBL" id="PNX66832.1"/>
    </source>
</evidence>